<feature type="non-terminal residue" evidence="1">
    <location>
        <position position="205"/>
    </location>
</feature>
<gene>
    <name evidence="1" type="ORF">S01H1_81666</name>
</gene>
<dbReference type="AlphaFoldDB" id="X0YAE1"/>
<dbReference type="EMBL" id="BARS01055290">
    <property type="protein sequence ID" value="GAG44262.1"/>
    <property type="molecule type" value="Genomic_DNA"/>
</dbReference>
<proteinExistence type="predicted"/>
<organism evidence="1">
    <name type="scientific">marine sediment metagenome</name>
    <dbReference type="NCBI Taxonomy" id="412755"/>
    <lineage>
        <taxon>unclassified sequences</taxon>
        <taxon>metagenomes</taxon>
        <taxon>ecological metagenomes</taxon>
    </lineage>
</organism>
<accession>X0YAE1</accession>
<reference evidence="1" key="1">
    <citation type="journal article" date="2014" name="Front. Microbiol.">
        <title>High frequency of phylogenetically diverse reductive dehalogenase-homologous genes in deep subseafloor sedimentary metagenomes.</title>
        <authorList>
            <person name="Kawai M."/>
            <person name="Futagami T."/>
            <person name="Toyoda A."/>
            <person name="Takaki Y."/>
            <person name="Nishi S."/>
            <person name="Hori S."/>
            <person name="Arai W."/>
            <person name="Tsubouchi T."/>
            <person name="Morono Y."/>
            <person name="Uchiyama I."/>
            <person name="Ito T."/>
            <person name="Fujiyama A."/>
            <person name="Inagaki F."/>
            <person name="Takami H."/>
        </authorList>
    </citation>
    <scope>NUCLEOTIDE SEQUENCE</scope>
    <source>
        <strain evidence="1">Expedition CK06-06</strain>
    </source>
</reference>
<sequence length="205" mass="21471">LVVREDIPVVDGVDVAQACTGAVADLAAAKKSLATMRRPTARDRKNVALPGEVVDTIEQVCATIGFGHAAKDSETNVVTLDGPNGSYKAAVTAHPSGECRVTAHLWRYQSLSSLGRRALAVFLLTANGLVRFARAGIERSRHSTSALFEVRFSGPPSAALMETALSALAVACGVCGRELDVLSDDSVARRYLAAREAVPAKEAAA</sequence>
<feature type="non-terminal residue" evidence="1">
    <location>
        <position position="1"/>
    </location>
</feature>
<comment type="caution">
    <text evidence="1">The sequence shown here is derived from an EMBL/GenBank/DDBJ whole genome shotgun (WGS) entry which is preliminary data.</text>
</comment>
<protein>
    <submittedName>
        <fullName evidence="1">Uncharacterized protein</fullName>
    </submittedName>
</protein>
<evidence type="ECO:0000313" key="1">
    <source>
        <dbReference type="EMBL" id="GAG44262.1"/>
    </source>
</evidence>
<name>X0YAE1_9ZZZZ</name>